<comment type="caution">
    <text evidence="1">The sequence shown here is derived from an EMBL/GenBank/DDBJ whole genome shotgun (WGS) entry which is preliminary data.</text>
</comment>
<evidence type="ECO:0000313" key="2">
    <source>
        <dbReference type="Proteomes" id="UP001501725"/>
    </source>
</evidence>
<dbReference type="RefSeq" id="WP_345254691.1">
    <property type="nucleotide sequence ID" value="NZ_BAABGY010000006.1"/>
</dbReference>
<organism evidence="1 2">
    <name type="scientific">Flaviaesturariibacter amylovorans</name>
    <dbReference type="NCBI Taxonomy" id="1084520"/>
    <lineage>
        <taxon>Bacteria</taxon>
        <taxon>Pseudomonadati</taxon>
        <taxon>Bacteroidota</taxon>
        <taxon>Chitinophagia</taxon>
        <taxon>Chitinophagales</taxon>
        <taxon>Chitinophagaceae</taxon>
        <taxon>Flaviaestuariibacter</taxon>
    </lineage>
</organism>
<evidence type="ECO:0008006" key="3">
    <source>
        <dbReference type="Google" id="ProtNLM"/>
    </source>
</evidence>
<dbReference type="InterPro" id="IPR011856">
    <property type="entry name" value="tRNA_endonuc-like_dom_sf"/>
</dbReference>
<dbReference type="Proteomes" id="UP001501725">
    <property type="component" value="Unassembled WGS sequence"/>
</dbReference>
<name>A0ABP8GL51_9BACT</name>
<gene>
    <name evidence="1" type="ORF">GCM10023184_14550</name>
</gene>
<protein>
    <recommendedName>
        <fullName evidence="3">PD(D/E)XK endonuclease domain-containing protein</fullName>
    </recommendedName>
</protein>
<dbReference type="EMBL" id="BAABGY010000006">
    <property type="protein sequence ID" value="GAA4326110.1"/>
    <property type="molecule type" value="Genomic_DNA"/>
</dbReference>
<accession>A0ABP8GL51</accession>
<sequence>MGATFWSDIDQSKIKENEFGSKLRSKGYKVTVVGYMETTPYDVAAINPKTNRTTTFEVKYDKMASKTGNIAVEYCKIRDEEESTPTGISTTQADYWVFSFPGDPTFYTVPTTTLKSLISERKYMRTVSGGDNYWSRMYLFPKQTITSNATQVK</sequence>
<reference evidence="2" key="1">
    <citation type="journal article" date="2019" name="Int. J. Syst. Evol. Microbiol.">
        <title>The Global Catalogue of Microorganisms (GCM) 10K type strain sequencing project: providing services to taxonomists for standard genome sequencing and annotation.</title>
        <authorList>
            <consortium name="The Broad Institute Genomics Platform"/>
            <consortium name="The Broad Institute Genome Sequencing Center for Infectious Disease"/>
            <person name="Wu L."/>
            <person name="Ma J."/>
        </authorList>
    </citation>
    <scope>NUCLEOTIDE SEQUENCE [LARGE SCALE GENOMIC DNA]</scope>
    <source>
        <strain evidence="2">JCM 17919</strain>
    </source>
</reference>
<keyword evidence="2" id="KW-1185">Reference proteome</keyword>
<proteinExistence type="predicted"/>
<dbReference type="Gene3D" id="3.40.1350.10">
    <property type="match status" value="1"/>
</dbReference>
<evidence type="ECO:0000313" key="1">
    <source>
        <dbReference type="EMBL" id="GAA4326110.1"/>
    </source>
</evidence>